<organism evidence="2 3">
    <name type="scientific">Babesia ovata</name>
    <dbReference type="NCBI Taxonomy" id="189622"/>
    <lineage>
        <taxon>Eukaryota</taxon>
        <taxon>Sar</taxon>
        <taxon>Alveolata</taxon>
        <taxon>Apicomplexa</taxon>
        <taxon>Aconoidasida</taxon>
        <taxon>Piroplasmida</taxon>
        <taxon>Babesiidae</taxon>
        <taxon>Babesia</taxon>
    </lineage>
</organism>
<evidence type="ECO:0000313" key="3">
    <source>
        <dbReference type="Proteomes" id="UP000236319"/>
    </source>
</evidence>
<accession>A0A2H6KCV3</accession>
<dbReference type="AlphaFoldDB" id="A0A2H6KCV3"/>
<gene>
    <name evidence="2" type="ORF">BOVATA_023230</name>
</gene>
<dbReference type="Proteomes" id="UP000236319">
    <property type="component" value="Unassembled WGS sequence"/>
</dbReference>
<feature type="transmembrane region" description="Helical" evidence="1">
    <location>
        <begin position="20"/>
        <end position="42"/>
    </location>
</feature>
<evidence type="ECO:0000313" key="2">
    <source>
        <dbReference type="EMBL" id="GBE60830.1"/>
    </source>
</evidence>
<keyword evidence="1" id="KW-0472">Membrane</keyword>
<dbReference type="GeneID" id="39874600"/>
<dbReference type="EMBL" id="BDSA01000002">
    <property type="protein sequence ID" value="GBE60830.1"/>
    <property type="molecule type" value="Genomic_DNA"/>
</dbReference>
<dbReference type="RefSeq" id="XP_028867073.1">
    <property type="nucleotide sequence ID" value="XM_029011240.1"/>
</dbReference>
<sequence length="186" mass="20525">MRGKRQQYEICVEPVYAVRYVVGFTSSAGFIVALSFVVSNVFRDFVFTLSRHIGSADNDLNVLPCFVVVNHHIREELQPDGESFHERGARCDLNWVKFKGLATLGGLRLCIVAAKLLLHCLEDDVIVLAVSGAPEAAFTLLHDLRSGSDTINGQVEQLPGTYDLHQAVDVLEDQHEDVFLATDALA</sequence>
<protein>
    <submittedName>
        <fullName evidence="2">Peptide ABC transporter permease, putative</fullName>
    </submittedName>
</protein>
<dbReference type="VEuPathDB" id="PiroplasmaDB:BOVATA_023230"/>
<keyword evidence="1" id="KW-0812">Transmembrane</keyword>
<proteinExistence type="predicted"/>
<name>A0A2H6KCV3_9APIC</name>
<reference evidence="2 3" key="1">
    <citation type="journal article" date="2017" name="BMC Genomics">
        <title>Whole-genome assembly of Babesia ovata and comparative genomics between closely related pathogens.</title>
        <authorList>
            <person name="Yamagishi J."/>
            <person name="Asada M."/>
            <person name="Hakimi H."/>
            <person name="Tanaka T.Q."/>
            <person name="Sugimoto C."/>
            <person name="Kawazu S."/>
        </authorList>
    </citation>
    <scope>NUCLEOTIDE SEQUENCE [LARGE SCALE GENOMIC DNA]</scope>
    <source>
        <strain evidence="2 3">Miyake</strain>
    </source>
</reference>
<evidence type="ECO:0000256" key="1">
    <source>
        <dbReference type="SAM" id="Phobius"/>
    </source>
</evidence>
<keyword evidence="3" id="KW-1185">Reference proteome</keyword>
<comment type="caution">
    <text evidence="2">The sequence shown here is derived from an EMBL/GenBank/DDBJ whole genome shotgun (WGS) entry which is preliminary data.</text>
</comment>
<keyword evidence="1" id="KW-1133">Transmembrane helix</keyword>